<keyword evidence="2" id="KW-1185">Reference proteome</keyword>
<comment type="caution">
    <text evidence="1">The sequence shown here is derived from an EMBL/GenBank/DDBJ whole genome shotgun (WGS) entry which is preliminary data.</text>
</comment>
<dbReference type="AlphaFoldDB" id="A0A4Y2MXF2"/>
<proteinExistence type="predicted"/>
<gene>
    <name evidence="1" type="ORF">AVEN_199287_1</name>
</gene>
<dbReference type="EMBL" id="BGPR01008141">
    <property type="protein sequence ID" value="GBN31841.1"/>
    <property type="molecule type" value="Genomic_DNA"/>
</dbReference>
<evidence type="ECO:0000313" key="1">
    <source>
        <dbReference type="EMBL" id="GBN31841.1"/>
    </source>
</evidence>
<evidence type="ECO:0000313" key="2">
    <source>
        <dbReference type="Proteomes" id="UP000499080"/>
    </source>
</evidence>
<dbReference type="Proteomes" id="UP000499080">
    <property type="component" value="Unassembled WGS sequence"/>
</dbReference>
<organism evidence="1 2">
    <name type="scientific">Araneus ventricosus</name>
    <name type="common">Orbweaver spider</name>
    <name type="synonym">Epeira ventricosa</name>
    <dbReference type="NCBI Taxonomy" id="182803"/>
    <lineage>
        <taxon>Eukaryota</taxon>
        <taxon>Metazoa</taxon>
        <taxon>Ecdysozoa</taxon>
        <taxon>Arthropoda</taxon>
        <taxon>Chelicerata</taxon>
        <taxon>Arachnida</taxon>
        <taxon>Araneae</taxon>
        <taxon>Araneomorphae</taxon>
        <taxon>Entelegynae</taxon>
        <taxon>Araneoidea</taxon>
        <taxon>Araneidae</taxon>
        <taxon>Araneus</taxon>
    </lineage>
</organism>
<name>A0A4Y2MXF2_ARAVE</name>
<accession>A0A4Y2MXF2</accession>
<reference evidence="1 2" key="1">
    <citation type="journal article" date="2019" name="Sci. Rep.">
        <title>Orb-weaving spider Araneus ventricosus genome elucidates the spidroin gene catalogue.</title>
        <authorList>
            <person name="Kono N."/>
            <person name="Nakamura H."/>
            <person name="Ohtoshi R."/>
            <person name="Moran D.A.P."/>
            <person name="Shinohara A."/>
            <person name="Yoshida Y."/>
            <person name="Fujiwara M."/>
            <person name="Mori M."/>
            <person name="Tomita M."/>
            <person name="Arakawa K."/>
        </authorList>
    </citation>
    <scope>NUCLEOTIDE SEQUENCE [LARGE SCALE GENOMIC DNA]</scope>
</reference>
<sequence>MQTFPIYPQFEELSPHYLKCICQLNSSLPLTSFTAEQRPYGSSLTKFYCAGTSLVTSWSLHPNFGEKRRFALPNPGGYESKTVNDSQ</sequence>
<protein>
    <submittedName>
        <fullName evidence="1">Uncharacterized protein</fullName>
    </submittedName>
</protein>